<keyword evidence="1" id="KW-0175">Coiled coil</keyword>
<sequence length="820" mass="89989">MGQAEKLRMLIRQRAAAGESTELAVELLKAAAVNGGSWTGVLADVPEELRALPPEARTALADALVAQYHSAEAGPIARGNALTLVGVVTRGLPGDRLPVERLEALDELGRQNSFWYGMRYEALAEAELAAGRALAPAVVAAFRRSALDAYRDESVAALARKLTEPVLNVGEEWAEQAMRDTRGAPGWQALLRHATTATAAKPTRTWEQQARALIEPLGADLVRSTLLPWLTLVGRRTFQLERRQYEADINNAYDPCNANALRGLTWLLALLPPHPDTARALGALVETSLKKVAGLGPRNPKVANAGVTALSRIDGEPALAELARLATRVTYKGTAKLLDTALESRAEALGLSREEIEELAVPAYGLTEVGRAERQLGEATAVLEVQGGKAVVGWRNAAGKVTKSVPAAVKRDHAEELKELKAAVKDIDKMLAAQSERLDRQFLARRSWPYAAWRERYLDHPLIGTLVRRLLWTVDGTTVGFADGELRTLTDDPVREGAEVRLWHPVGHEPAAIVAWRDWLERHGITQPFKQAHREVYLLTDAERATGSYSNRFAAHILRQHQFNSLAAIRGWRNRLRLMVDDSAPPATRELPQWGLRAEYWIHGEGDGYGEDTTESGSYLRLSTDQVRFYPIDAPENSAHCSGGEYQMWLGTGAAPVESLPLADIPPLVLSEVLRDVDLFVGVASVGNDPTWQDGGPEGRFREYWTRYGFGELNQSAETRRGLLERLVPRLAIADRCTIEGRFLHVTGERHTYKIHLGSGNILMTPDDRYLCIVPKADPGAAQTGYLPFEGDRTLAVILSKAMLLAADTKIADPTILSQL</sequence>
<dbReference type="InterPro" id="IPR025406">
    <property type="entry name" value="DUF4132"/>
</dbReference>
<proteinExistence type="predicted"/>
<reference evidence="4 5" key="1">
    <citation type="submission" date="2019-06" db="EMBL/GenBank/DDBJ databases">
        <title>Description of Kitasatospora acidophila sp. nov. isolated from pine grove soil, and reclassification of Streptomyces novaecaesareae to Kitasatospora novaeceasareae comb. nov.</title>
        <authorList>
            <person name="Kim M.J."/>
        </authorList>
    </citation>
    <scope>NUCLEOTIDE SEQUENCE [LARGE SCALE GENOMIC DNA]</scope>
    <source>
        <strain evidence="4 5">MMS16-CNU292</strain>
    </source>
</reference>
<organism evidence="4 5">
    <name type="scientific">Kitasatospora acidiphila</name>
    <dbReference type="NCBI Taxonomy" id="2567942"/>
    <lineage>
        <taxon>Bacteria</taxon>
        <taxon>Bacillati</taxon>
        <taxon>Actinomycetota</taxon>
        <taxon>Actinomycetes</taxon>
        <taxon>Kitasatosporales</taxon>
        <taxon>Streptomycetaceae</taxon>
        <taxon>Kitasatospora</taxon>
    </lineage>
</organism>
<dbReference type="Proteomes" id="UP000319103">
    <property type="component" value="Unassembled WGS sequence"/>
</dbReference>
<dbReference type="OrthoDB" id="3859193at2"/>
<dbReference type="Pfam" id="PF24879">
    <property type="entry name" value="DUF7737"/>
    <property type="match status" value="1"/>
</dbReference>
<keyword evidence="5" id="KW-1185">Reference proteome</keyword>
<evidence type="ECO:0000313" key="5">
    <source>
        <dbReference type="Proteomes" id="UP000319103"/>
    </source>
</evidence>
<gene>
    <name evidence="4" type="ORF">E6W39_06105</name>
</gene>
<evidence type="ECO:0000313" key="4">
    <source>
        <dbReference type="EMBL" id="TQF01919.1"/>
    </source>
</evidence>
<feature type="domain" description="DUF4132" evidence="2">
    <location>
        <begin position="399"/>
        <end position="572"/>
    </location>
</feature>
<dbReference type="AlphaFoldDB" id="A0A540VYS6"/>
<protein>
    <submittedName>
        <fullName evidence="4">DUF4132 domain-containing protein</fullName>
    </submittedName>
</protein>
<accession>A0A540VYS6</accession>
<dbReference type="InterPro" id="IPR056639">
    <property type="entry name" value="DUF7737"/>
</dbReference>
<evidence type="ECO:0000256" key="1">
    <source>
        <dbReference type="SAM" id="Coils"/>
    </source>
</evidence>
<evidence type="ECO:0000259" key="2">
    <source>
        <dbReference type="Pfam" id="PF13569"/>
    </source>
</evidence>
<feature type="domain" description="DUF7737" evidence="3">
    <location>
        <begin position="717"/>
        <end position="820"/>
    </location>
</feature>
<name>A0A540VYS6_9ACTN</name>
<dbReference type="Pfam" id="PF13569">
    <property type="entry name" value="DUF4132"/>
    <property type="match status" value="1"/>
</dbReference>
<comment type="caution">
    <text evidence="4">The sequence shown here is derived from an EMBL/GenBank/DDBJ whole genome shotgun (WGS) entry which is preliminary data.</text>
</comment>
<feature type="coiled-coil region" evidence="1">
    <location>
        <begin position="410"/>
        <end position="437"/>
    </location>
</feature>
<dbReference type="EMBL" id="VIGB01000003">
    <property type="protein sequence ID" value="TQF01919.1"/>
    <property type="molecule type" value="Genomic_DNA"/>
</dbReference>
<evidence type="ECO:0000259" key="3">
    <source>
        <dbReference type="Pfam" id="PF24879"/>
    </source>
</evidence>